<name>A0A523QLQ3_UNCAE</name>
<dbReference type="AlphaFoldDB" id="A0A523QLQ3"/>
<evidence type="ECO:0000313" key="2">
    <source>
        <dbReference type="Proteomes" id="UP000320781"/>
    </source>
</evidence>
<proteinExistence type="predicted"/>
<gene>
    <name evidence="1" type="ORF">E3J95_01365</name>
</gene>
<dbReference type="GO" id="GO:0006310">
    <property type="term" value="P:DNA recombination"/>
    <property type="evidence" value="ECO:0007669"/>
    <property type="project" value="InterPro"/>
</dbReference>
<sequence length="124" mass="14908">MKITELHLVIPRLTPSLNKLIRMHWRERQKLQQVWDWEVKAAMRETYQEITFEYPKRNVRIISYRKKISDPDNFIGGLKPLIDSLVSNHLLVDDSNKFLILDEPKQERDLKNQRTEVIITEIKL</sequence>
<accession>A0A523QLQ3</accession>
<dbReference type="GO" id="GO:0000287">
    <property type="term" value="F:magnesium ion binding"/>
    <property type="evidence" value="ECO:0007669"/>
    <property type="project" value="InterPro"/>
</dbReference>
<dbReference type="GO" id="GO:0006281">
    <property type="term" value="P:DNA repair"/>
    <property type="evidence" value="ECO:0007669"/>
    <property type="project" value="InterPro"/>
</dbReference>
<dbReference type="Gene3D" id="3.30.1330.70">
    <property type="entry name" value="Holliday junction resolvase RusA"/>
    <property type="match status" value="1"/>
</dbReference>
<dbReference type="Proteomes" id="UP000320781">
    <property type="component" value="Unassembled WGS sequence"/>
</dbReference>
<dbReference type="InterPro" id="IPR036614">
    <property type="entry name" value="RusA-like_sf"/>
</dbReference>
<evidence type="ECO:0000313" key="1">
    <source>
        <dbReference type="EMBL" id="TES86689.1"/>
    </source>
</evidence>
<organism evidence="1 2">
    <name type="scientific">Aerophobetes bacterium</name>
    <dbReference type="NCBI Taxonomy" id="2030807"/>
    <lineage>
        <taxon>Bacteria</taxon>
        <taxon>Candidatus Aerophobota</taxon>
    </lineage>
</organism>
<dbReference type="EMBL" id="SOKU01000060">
    <property type="protein sequence ID" value="TES86689.1"/>
    <property type="molecule type" value="Genomic_DNA"/>
</dbReference>
<comment type="caution">
    <text evidence="1">The sequence shown here is derived from an EMBL/GenBank/DDBJ whole genome shotgun (WGS) entry which is preliminary data.</text>
</comment>
<protein>
    <submittedName>
        <fullName evidence="1">Uncharacterized protein</fullName>
    </submittedName>
</protein>
<dbReference type="SUPFAM" id="SSF103084">
    <property type="entry name" value="Holliday junction resolvase RusA"/>
    <property type="match status" value="1"/>
</dbReference>
<reference evidence="1 2" key="1">
    <citation type="submission" date="2019-03" db="EMBL/GenBank/DDBJ databases">
        <title>Metabolic potential of uncultured bacteria and archaea associated with petroleum seepage in deep-sea sediments.</title>
        <authorList>
            <person name="Dong X."/>
            <person name="Hubert C."/>
        </authorList>
    </citation>
    <scope>NUCLEOTIDE SEQUENCE [LARGE SCALE GENOMIC DNA]</scope>
    <source>
        <strain evidence="1">E44_bin92</strain>
    </source>
</reference>